<gene>
    <name evidence="1" type="ORF">LCGC14_2418970</name>
</gene>
<reference evidence="1" key="1">
    <citation type="journal article" date="2015" name="Nature">
        <title>Complex archaea that bridge the gap between prokaryotes and eukaryotes.</title>
        <authorList>
            <person name="Spang A."/>
            <person name="Saw J.H."/>
            <person name="Jorgensen S.L."/>
            <person name="Zaremba-Niedzwiedzka K."/>
            <person name="Martijn J."/>
            <person name="Lind A.E."/>
            <person name="van Eijk R."/>
            <person name="Schleper C."/>
            <person name="Guy L."/>
            <person name="Ettema T.J."/>
        </authorList>
    </citation>
    <scope>NUCLEOTIDE SEQUENCE</scope>
</reference>
<dbReference type="EMBL" id="LAZR01036728">
    <property type="protein sequence ID" value="KKL24077.1"/>
    <property type="molecule type" value="Genomic_DNA"/>
</dbReference>
<protein>
    <submittedName>
        <fullName evidence="1">Uncharacterized protein</fullName>
    </submittedName>
</protein>
<accession>A0A0F9CCE8</accession>
<comment type="caution">
    <text evidence="1">The sequence shown here is derived from an EMBL/GenBank/DDBJ whole genome shotgun (WGS) entry which is preliminary data.</text>
</comment>
<proteinExistence type="predicted"/>
<organism evidence="1">
    <name type="scientific">marine sediment metagenome</name>
    <dbReference type="NCBI Taxonomy" id="412755"/>
    <lineage>
        <taxon>unclassified sequences</taxon>
        <taxon>metagenomes</taxon>
        <taxon>ecological metagenomes</taxon>
    </lineage>
</organism>
<name>A0A0F9CCE8_9ZZZZ</name>
<evidence type="ECO:0000313" key="1">
    <source>
        <dbReference type="EMBL" id="KKL24077.1"/>
    </source>
</evidence>
<dbReference type="AlphaFoldDB" id="A0A0F9CCE8"/>
<sequence length="113" mass="12939">MRLQGLTFPKPYQKKVISANSSGVVLSILIPANMTGFISQVANNWYSNTYFVFKVNGMPIEDRIEREMAPVNIPMTYNPPIIARKKIEWIAFNNTSDDLEFEILCNGTMYKEI</sequence>